<comment type="catalytic activity">
    <reaction evidence="8">
        <text>fluoride(in) = fluoride(out)</text>
        <dbReference type="Rhea" id="RHEA:76159"/>
        <dbReference type="ChEBI" id="CHEBI:17051"/>
    </reaction>
    <physiologicalReaction direction="left-to-right" evidence="8">
        <dbReference type="Rhea" id="RHEA:76160"/>
    </physiologicalReaction>
</comment>
<keyword evidence="6 10" id="KW-0407">Ion channel</keyword>
<sequence>MTARGPGAGPGPDGPDDLYAAVDPEVDLRVPAQRAETAGARLPLLLAVIAAGGVAGALARYGLFLAWPWSGRGFPWTTFVINACGSALMGVLMQLIAADGRAAHPLVRPFAGVGVLGGFTTFSAYAGDIHVLLERREHAVALLYAAGTVLCCVTAVWLAAAATRAVLARGPGARGGRGGHGG</sequence>
<evidence type="ECO:0000313" key="12">
    <source>
        <dbReference type="Proteomes" id="UP001291653"/>
    </source>
</evidence>
<protein>
    <recommendedName>
        <fullName evidence="10">Fluoride-specific ion channel FluC</fullName>
    </recommendedName>
</protein>
<dbReference type="RefSeq" id="WP_323448560.1">
    <property type="nucleotide sequence ID" value="NZ_BSBI01000008.1"/>
</dbReference>
<evidence type="ECO:0000256" key="6">
    <source>
        <dbReference type="ARBA" id="ARBA00023303"/>
    </source>
</evidence>
<evidence type="ECO:0000256" key="2">
    <source>
        <dbReference type="ARBA" id="ARBA00022475"/>
    </source>
</evidence>
<comment type="similarity">
    <text evidence="7 10">Belongs to the fluoride channel Fluc/FEX (TC 1.A.43) family.</text>
</comment>
<keyword evidence="10" id="KW-0915">Sodium</keyword>
<evidence type="ECO:0000256" key="4">
    <source>
        <dbReference type="ARBA" id="ARBA00022989"/>
    </source>
</evidence>
<keyword evidence="5 10" id="KW-0472">Membrane</keyword>
<accession>A0ABQ5P1Q0</accession>
<comment type="subcellular location">
    <subcellularLocation>
        <location evidence="1 10">Cell membrane</location>
        <topology evidence="1 10">Multi-pass membrane protein</topology>
    </subcellularLocation>
</comment>
<evidence type="ECO:0000256" key="9">
    <source>
        <dbReference type="ARBA" id="ARBA00049940"/>
    </source>
</evidence>
<feature type="transmembrane region" description="Helical" evidence="10">
    <location>
        <begin position="110"/>
        <end position="133"/>
    </location>
</feature>
<feature type="binding site" evidence="10">
    <location>
        <position position="117"/>
    </location>
    <ligand>
        <name>Na(+)</name>
        <dbReference type="ChEBI" id="CHEBI:29101"/>
        <note>structural</note>
    </ligand>
</feature>
<evidence type="ECO:0000256" key="3">
    <source>
        <dbReference type="ARBA" id="ARBA00022692"/>
    </source>
</evidence>
<reference evidence="11 12" key="1">
    <citation type="submission" date="2022-10" db="EMBL/GenBank/DDBJ databases">
        <title>Draft genome sequence of Streptomyces sp. YSPA8.</title>
        <authorList>
            <person name="Moriuchi R."/>
            <person name="Dohra H."/>
            <person name="Yamamura H."/>
            <person name="Kodani S."/>
        </authorList>
    </citation>
    <scope>NUCLEOTIDE SEQUENCE [LARGE SCALE GENOMIC DNA]</scope>
    <source>
        <strain evidence="11 12">YSPA8</strain>
    </source>
</reference>
<keyword evidence="2 10" id="KW-1003">Cell membrane</keyword>
<proteinExistence type="inferred from homology"/>
<comment type="activity regulation">
    <text evidence="10">Na(+) is not transported, but it plays an essential structural role and its presence is essential for fluoride channel function.</text>
</comment>
<keyword evidence="10" id="KW-0479">Metal-binding</keyword>
<keyword evidence="12" id="KW-1185">Reference proteome</keyword>
<evidence type="ECO:0000256" key="1">
    <source>
        <dbReference type="ARBA" id="ARBA00004651"/>
    </source>
</evidence>
<evidence type="ECO:0000256" key="5">
    <source>
        <dbReference type="ARBA" id="ARBA00023136"/>
    </source>
</evidence>
<comment type="function">
    <text evidence="9 10">Fluoride-specific ion channel. Important for reducing fluoride concentration in the cell, thus reducing its toxicity.</text>
</comment>
<feature type="binding site" evidence="10">
    <location>
        <position position="120"/>
    </location>
    <ligand>
        <name>Na(+)</name>
        <dbReference type="ChEBI" id="CHEBI:29101"/>
        <note>structural</note>
    </ligand>
</feature>
<keyword evidence="4 10" id="KW-1133">Transmembrane helix</keyword>
<gene>
    <name evidence="10" type="primary">fluC</name>
    <name evidence="10" type="synonym">crcB</name>
    <name evidence="11" type="ORF">SYYSPA8_19525</name>
</gene>
<dbReference type="InterPro" id="IPR003691">
    <property type="entry name" value="FluC"/>
</dbReference>
<feature type="transmembrane region" description="Helical" evidence="10">
    <location>
        <begin position="44"/>
        <end position="67"/>
    </location>
</feature>
<keyword evidence="10" id="KW-0406">Ion transport</keyword>
<dbReference type="HAMAP" id="MF_00454">
    <property type="entry name" value="FluC"/>
    <property type="match status" value="1"/>
</dbReference>
<evidence type="ECO:0000256" key="10">
    <source>
        <dbReference type="HAMAP-Rule" id="MF_00454"/>
    </source>
</evidence>
<evidence type="ECO:0000256" key="7">
    <source>
        <dbReference type="ARBA" id="ARBA00035120"/>
    </source>
</evidence>
<dbReference type="PANTHER" id="PTHR28259">
    <property type="entry name" value="FLUORIDE EXPORT PROTEIN 1-RELATED"/>
    <property type="match status" value="1"/>
</dbReference>
<dbReference type="EMBL" id="BSBI01000008">
    <property type="protein sequence ID" value="GLF96524.1"/>
    <property type="molecule type" value="Genomic_DNA"/>
</dbReference>
<dbReference type="PANTHER" id="PTHR28259:SF1">
    <property type="entry name" value="FLUORIDE EXPORT PROTEIN 1-RELATED"/>
    <property type="match status" value="1"/>
</dbReference>
<feature type="transmembrane region" description="Helical" evidence="10">
    <location>
        <begin position="79"/>
        <end position="98"/>
    </location>
</feature>
<evidence type="ECO:0000313" key="11">
    <source>
        <dbReference type="EMBL" id="GLF96524.1"/>
    </source>
</evidence>
<organism evidence="11 12">
    <name type="scientific">Streptomyces yaizuensis</name>
    <dbReference type="NCBI Taxonomy" id="2989713"/>
    <lineage>
        <taxon>Bacteria</taxon>
        <taxon>Bacillati</taxon>
        <taxon>Actinomycetota</taxon>
        <taxon>Actinomycetes</taxon>
        <taxon>Kitasatosporales</taxon>
        <taxon>Streptomycetaceae</taxon>
        <taxon>Streptomyces</taxon>
    </lineage>
</organism>
<name>A0ABQ5P1Q0_9ACTN</name>
<evidence type="ECO:0000256" key="8">
    <source>
        <dbReference type="ARBA" id="ARBA00035585"/>
    </source>
</evidence>
<dbReference type="Pfam" id="PF02537">
    <property type="entry name" value="CRCB"/>
    <property type="match status" value="1"/>
</dbReference>
<feature type="transmembrane region" description="Helical" evidence="10">
    <location>
        <begin position="139"/>
        <end position="160"/>
    </location>
</feature>
<keyword evidence="10" id="KW-0813">Transport</keyword>
<keyword evidence="3 10" id="KW-0812">Transmembrane</keyword>
<comment type="caution">
    <text evidence="11">The sequence shown here is derived from an EMBL/GenBank/DDBJ whole genome shotgun (WGS) entry which is preliminary data.</text>
</comment>
<dbReference type="Proteomes" id="UP001291653">
    <property type="component" value="Unassembled WGS sequence"/>
</dbReference>